<keyword evidence="8" id="KW-0378">Hydrolase</keyword>
<protein>
    <recommendedName>
        <fullName evidence="6">Probable succinyl-diaminopimelate desuccinylase</fullName>
        <ecNumber evidence="5">3.5.1.18</ecNumber>
    </recommendedName>
</protein>
<dbReference type="NCBIfam" id="TIGR01910">
    <property type="entry name" value="DapE-ArgE"/>
    <property type="match status" value="1"/>
</dbReference>
<dbReference type="Proteomes" id="UP000612362">
    <property type="component" value="Unassembled WGS sequence"/>
</dbReference>
<keyword evidence="7" id="KW-0479">Metal-binding</keyword>
<sequence length="377" mass="40335">MNEITTLLQQLVAIDSINPDLVTGGAGEREIATFVANWLEQAGVEVILDESAPRRPNVIGMVRGTGGGRSLLLNAHMDTVGVAGMQRPHEPVVEGNRLYGRGAYDMKGGLAAIMMAATQANKLSLRGDVILTAVADEEYASLGTQAVVKQWHADAAIVTEPTALRLCVAHKGFQWLEITTQGKAAHGSRPDLGRDAIVKMGHILVSLERLDHSLRAAPSHPLLKSGSLHASVIEGGQELSSYPERCTLLVERRTIPGETPEQVETEIRELLEEIQRADPTFLASVKTTVVREPFEVAEDEHIVQTLSNQSEALLGSAPEIVGDTMWMDAALLASASIPTVVFGPGGAGAHAVIEWADLKQVQQCSDVLLATIQAFCA</sequence>
<evidence type="ECO:0000259" key="12">
    <source>
        <dbReference type="Pfam" id="PF07687"/>
    </source>
</evidence>
<dbReference type="SUPFAM" id="SSF53187">
    <property type="entry name" value="Zn-dependent exopeptidases"/>
    <property type="match status" value="1"/>
</dbReference>
<keyword evidence="9" id="KW-0862">Zinc</keyword>
<reference evidence="13" key="1">
    <citation type="submission" date="2020-10" db="EMBL/GenBank/DDBJ databases">
        <title>Taxonomic study of unclassified bacteria belonging to the class Ktedonobacteria.</title>
        <authorList>
            <person name="Yabe S."/>
            <person name="Wang C.M."/>
            <person name="Zheng Y."/>
            <person name="Sakai Y."/>
            <person name="Cavaletti L."/>
            <person name="Monciardini P."/>
            <person name="Donadio S."/>
        </authorList>
    </citation>
    <scope>NUCLEOTIDE SEQUENCE</scope>
    <source>
        <strain evidence="13">SOSP1-1</strain>
    </source>
</reference>
<dbReference type="EC" id="3.5.1.18" evidence="5"/>
<keyword evidence="14" id="KW-1185">Reference proteome</keyword>
<dbReference type="InterPro" id="IPR001261">
    <property type="entry name" value="ArgE/DapE_CS"/>
</dbReference>
<dbReference type="InterPro" id="IPR010182">
    <property type="entry name" value="ArgE/DapE"/>
</dbReference>
<dbReference type="UniPathway" id="UPA00034">
    <property type="reaction ID" value="UER00021"/>
</dbReference>
<dbReference type="GO" id="GO:0009014">
    <property type="term" value="F:succinyl-diaminopimelate desuccinylase activity"/>
    <property type="evidence" value="ECO:0007669"/>
    <property type="project" value="UniProtKB-EC"/>
</dbReference>
<dbReference type="GO" id="GO:0009089">
    <property type="term" value="P:lysine biosynthetic process via diaminopimelate"/>
    <property type="evidence" value="ECO:0007669"/>
    <property type="project" value="UniProtKB-UniPathway"/>
</dbReference>
<evidence type="ECO:0000313" key="13">
    <source>
        <dbReference type="EMBL" id="GHO47444.1"/>
    </source>
</evidence>
<dbReference type="PANTHER" id="PTHR43808:SF25">
    <property type="entry name" value="PEPTIDASE M20 DIMERISATION DOMAIN-CONTAINING PROTEIN"/>
    <property type="match status" value="1"/>
</dbReference>
<evidence type="ECO:0000256" key="4">
    <source>
        <dbReference type="ARBA" id="ARBA00006247"/>
    </source>
</evidence>
<proteinExistence type="inferred from homology"/>
<comment type="pathway">
    <text evidence="3">Amino-acid biosynthesis; L-lysine biosynthesis via DAP pathway; LL-2,6-diaminopimelate from (S)-tetrahydrodipicolinate (succinylase route): step 3/3.</text>
</comment>
<organism evidence="13 14">
    <name type="scientific">Ktedonospora formicarum</name>
    <dbReference type="NCBI Taxonomy" id="2778364"/>
    <lineage>
        <taxon>Bacteria</taxon>
        <taxon>Bacillati</taxon>
        <taxon>Chloroflexota</taxon>
        <taxon>Ktedonobacteria</taxon>
        <taxon>Ktedonobacterales</taxon>
        <taxon>Ktedonobacteraceae</taxon>
        <taxon>Ktedonospora</taxon>
    </lineage>
</organism>
<evidence type="ECO:0000256" key="3">
    <source>
        <dbReference type="ARBA" id="ARBA00005130"/>
    </source>
</evidence>
<evidence type="ECO:0000313" key="14">
    <source>
        <dbReference type="Proteomes" id="UP000612362"/>
    </source>
</evidence>
<evidence type="ECO:0000256" key="11">
    <source>
        <dbReference type="ARBA" id="ARBA00051301"/>
    </source>
</evidence>
<evidence type="ECO:0000256" key="8">
    <source>
        <dbReference type="ARBA" id="ARBA00022801"/>
    </source>
</evidence>
<accession>A0A8J3I174</accession>
<dbReference type="AlphaFoldDB" id="A0A8J3I174"/>
<dbReference type="InterPro" id="IPR050072">
    <property type="entry name" value="Peptidase_M20A"/>
</dbReference>
<dbReference type="Pfam" id="PF01546">
    <property type="entry name" value="Peptidase_M20"/>
    <property type="match status" value="1"/>
</dbReference>
<dbReference type="InterPro" id="IPR036264">
    <property type="entry name" value="Bact_exopeptidase_dim_dom"/>
</dbReference>
<gene>
    <name evidence="13" type="ORF">KSX_56070</name>
</gene>
<dbReference type="GO" id="GO:0046872">
    <property type="term" value="F:metal ion binding"/>
    <property type="evidence" value="ECO:0007669"/>
    <property type="project" value="UniProtKB-KW"/>
</dbReference>
<evidence type="ECO:0000256" key="7">
    <source>
        <dbReference type="ARBA" id="ARBA00022723"/>
    </source>
</evidence>
<dbReference type="Gene3D" id="3.30.70.360">
    <property type="match status" value="1"/>
</dbReference>
<comment type="cofactor">
    <cofactor evidence="2">
        <name>Zn(2+)</name>
        <dbReference type="ChEBI" id="CHEBI:29105"/>
    </cofactor>
</comment>
<keyword evidence="10" id="KW-0170">Cobalt</keyword>
<dbReference type="EMBL" id="BNJF01000003">
    <property type="protein sequence ID" value="GHO47444.1"/>
    <property type="molecule type" value="Genomic_DNA"/>
</dbReference>
<dbReference type="PROSITE" id="PS00758">
    <property type="entry name" value="ARGE_DAPE_CPG2_1"/>
    <property type="match status" value="1"/>
</dbReference>
<dbReference type="InterPro" id="IPR011650">
    <property type="entry name" value="Peptidase_M20_dimer"/>
</dbReference>
<dbReference type="InterPro" id="IPR002933">
    <property type="entry name" value="Peptidase_M20"/>
</dbReference>
<comment type="catalytic activity">
    <reaction evidence="11">
        <text>N-succinyl-(2S,6S)-2,6-diaminopimelate + H2O = (2S,6S)-2,6-diaminopimelate + succinate</text>
        <dbReference type="Rhea" id="RHEA:22608"/>
        <dbReference type="ChEBI" id="CHEBI:15377"/>
        <dbReference type="ChEBI" id="CHEBI:30031"/>
        <dbReference type="ChEBI" id="CHEBI:57609"/>
        <dbReference type="ChEBI" id="CHEBI:58087"/>
        <dbReference type="EC" id="3.5.1.18"/>
    </reaction>
</comment>
<dbReference type="SUPFAM" id="SSF55031">
    <property type="entry name" value="Bacterial exopeptidase dimerisation domain"/>
    <property type="match status" value="1"/>
</dbReference>
<evidence type="ECO:0000256" key="10">
    <source>
        <dbReference type="ARBA" id="ARBA00023285"/>
    </source>
</evidence>
<evidence type="ECO:0000256" key="5">
    <source>
        <dbReference type="ARBA" id="ARBA00011921"/>
    </source>
</evidence>
<evidence type="ECO:0000256" key="2">
    <source>
        <dbReference type="ARBA" id="ARBA00001947"/>
    </source>
</evidence>
<dbReference type="PANTHER" id="PTHR43808">
    <property type="entry name" value="ACETYLORNITHINE DEACETYLASE"/>
    <property type="match status" value="1"/>
</dbReference>
<evidence type="ECO:0000256" key="6">
    <source>
        <dbReference type="ARBA" id="ARBA00016853"/>
    </source>
</evidence>
<comment type="cofactor">
    <cofactor evidence="1">
        <name>Co(2+)</name>
        <dbReference type="ChEBI" id="CHEBI:48828"/>
    </cofactor>
</comment>
<evidence type="ECO:0000256" key="1">
    <source>
        <dbReference type="ARBA" id="ARBA00001941"/>
    </source>
</evidence>
<evidence type="ECO:0000256" key="9">
    <source>
        <dbReference type="ARBA" id="ARBA00022833"/>
    </source>
</evidence>
<comment type="similarity">
    <text evidence="4">Belongs to the peptidase M20A family.</text>
</comment>
<comment type="caution">
    <text evidence="13">The sequence shown here is derived from an EMBL/GenBank/DDBJ whole genome shotgun (WGS) entry which is preliminary data.</text>
</comment>
<dbReference type="Pfam" id="PF07687">
    <property type="entry name" value="M20_dimer"/>
    <property type="match status" value="1"/>
</dbReference>
<dbReference type="RefSeq" id="WP_220196734.1">
    <property type="nucleotide sequence ID" value="NZ_BNJF01000003.1"/>
</dbReference>
<dbReference type="Gene3D" id="3.40.630.10">
    <property type="entry name" value="Zn peptidases"/>
    <property type="match status" value="1"/>
</dbReference>
<feature type="domain" description="Peptidase M20 dimerisation" evidence="12">
    <location>
        <begin position="168"/>
        <end position="277"/>
    </location>
</feature>
<name>A0A8J3I174_9CHLR</name>